<dbReference type="SUPFAM" id="SSF52833">
    <property type="entry name" value="Thioredoxin-like"/>
    <property type="match status" value="1"/>
</dbReference>
<keyword evidence="2" id="KW-1015">Disulfide bond</keyword>
<dbReference type="EMBL" id="NIBG01000018">
    <property type="protein sequence ID" value="PAB58223.1"/>
    <property type="molecule type" value="Genomic_DNA"/>
</dbReference>
<dbReference type="PANTHER" id="PTHR36450">
    <property type="entry name" value="THIOREDOXIN"/>
    <property type="match status" value="1"/>
</dbReference>
<dbReference type="RefSeq" id="WP_095134825.1">
    <property type="nucleotide sequence ID" value="NZ_NIBG01000018.1"/>
</dbReference>
<accession>A0A267MHD9</accession>
<dbReference type="AlphaFoldDB" id="A0A267MHD9"/>
<sequence>MKIKILGTGCKNCNTLYDYTCEVVEKLNLDAQVEKVTNLKDILSYGVMKPPALVVDEKVVVSGRVPSKNEIEKILK</sequence>
<feature type="active site" description="Nucleophile" evidence="1">
    <location>
        <position position="10"/>
    </location>
</feature>
<organism evidence="4 5">
    <name type="scientific">Anaeromicrobium sediminis</name>
    <dbReference type="NCBI Taxonomy" id="1478221"/>
    <lineage>
        <taxon>Bacteria</taxon>
        <taxon>Bacillati</taxon>
        <taxon>Bacillota</taxon>
        <taxon>Clostridia</taxon>
        <taxon>Peptostreptococcales</taxon>
        <taxon>Thermotaleaceae</taxon>
        <taxon>Anaeromicrobium</taxon>
    </lineage>
</organism>
<evidence type="ECO:0000256" key="1">
    <source>
        <dbReference type="PIRSR" id="PIRSR037031-50"/>
    </source>
</evidence>
<dbReference type="PIRSF" id="PIRSF037031">
    <property type="entry name" value="Redox_disulphide_2"/>
    <property type="match status" value="1"/>
</dbReference>
<dbReference type="InterPro" id="IPR036249">
    <property type="entry name" value="Thioredoxin-like_sf"/>
</dbReference>
<protein>
    <submittedName>
        <fullName evidence="4">Redox-active disulfide protein 2</fullName>
    </submittedName>
</protein>
<dbReference type="NCBIfam" id="TIGR00412">
    <property type="entry name" value="redox_disulf_2"/>
    <property type="match status" value="1"/>
</dbReference>
<reference evidence="4 5" key="1">
    <citation type="submission" date="2017-06" db="EMBL/GenBank/DDBJ databases">
        <title>Draft genome sequence of anaerobic fermentative bacterium Anaeromicrobium sediminis DY2726D isolated from West Pacific Ocean sediments.</title>
        <authorList>
            <person name="Zeng X."/>
        </authorList>
    </citation>
    <scope>NUCLEOTIDE SEQUENCE [LARGE SCALE GENOMIC DNA]</scope>
    <source>
        <strain evidence="4 5">DY2726D</strain>
    </source>
</reference>
<dbReference type="OrthoDB" id="9800630at2"/>
<evidence type="ECO:0000313" key="5">
    <source>
        <dbReference type="Proteomes" id="UP000216024"/>
    </source>
</evidence>
<gene>
    <name evidence="4" type="ORF">CCE28_16430</name>
</gene>
<keyword evidence="2" id="KW-0676">Redox-active center</keyword>
<dbReference type="Proteomes" id="UP000216024">
    <property type="component" value="Unassembled WGS sequence"/>
</dbReference>
<dbReference type="InterPro" id="IPR012336">
    <property type="entry name" value="Thioredoxin-like_fold"/>
</dbReference>
<evidence type="ECO:0000256" key="2">
    <source>
        <dbReference type="PIRSR" id="PIRSR037031-51"/>
    </source>
</evidence>
<dbReference type="Pfam" id="PF13192">
    <property type="entry name" value="Thioredoxin_3"/>
    <property type="match status" value="1"/>
</dbReference>
<feature type="domain" description="Thioredoxin-like fold" evidence="3">
    <location>
        <begin position="1"/>
        <end position="76"/>
    </location>
</feature>
<feature type="disulfide bond" description="Redox-active" evidence="2">
    <location>
        <begin position="10"/>
        <end position="13"/>
    </location>
</feature>
<evidence type="ECO:0000259" key="3">
    <source>
        <dbReference type="Pfam" id="PF13192"/>
    </source>
</evidence>
<dbReference type="InterPro" id="IPR005243">
    <property type="entry name" value="THIRX-like_proc"/>
</dbReference>
<keyword evidence="5" id="KW-1185">Reference proteome</keyword>
<proteinExistence type="predicted"/>
<dbReference type="Gene3D" id="3.40.30.10">
    <property type="entry name" value="Glutaredoxin"/>
    <property type="match status" value="1"/>
</dbReference>
<dbReference type="PANTHER" id="PTHR36450:SF1">
    <property type="entry name" value="THIOREDOXIN"/>
    <property type="match status" value="1"/>
</dbReference>
<name>A0A267MHD9_9FIRM</name>
<comment type="caution">
    <text evidence="4">The sequence shown here is derived from an EMBL/GenBank/DDBJ whole genome shotgun (WGS) entry which is preliminary data.</text>
</comment>
<feature type="active site" description="Nucleophile" evidence="1">
    <location>
        <position position="13"/>
    </location>
</feature>
<evidence type="ECO:0000313" key="4">
    <source>
        <dbReference type="EMBL" id="PAB58223.1"/>
    </source>
</evidence>